<name>A0A512BBY6_9BACT</name>
<comment type="caution">
    <text evidence="2">The sequence shown here is derived from an EMBL/GenBank/DDBJ whole genome shotgun (WGS) entry which is preliminary data.</text>
</comment>
<reference evidence="2 3" key="1">
    <citation type="submission" date="2019-07" db="EMBL/GenBank/DDBJ databases">
        <title>Whole genome shotgun sequence of Segetibacter aerophilus NBRC 106135.</title>
        <authorList>
            <person name="Hosoyama A."/>
            <person name="Uohara A."/>
            <person name="Ohji S."/>
            <person name="Ichikawa N."/>
        </authorList>
    </citation>
    <scope>NUCLEOTIDE SEQUENCE [LARGE SCALE GENOMIC DNA]</scope>
    <source>
        <strain evidence="2 3">NBRC 106135</strain>
    </source>
</reference>
<dbReference type="RefSeq" id="WP_147203573.1">
    <property type="nucleotide sequence ID" value="NZ_BJYT01000006.1"/>
</dbReference>
<accession>A0A512BBY6</accession>
<dbReference type="PROSITE" id="PS51257">
    <property type="entry name" value="PROKAR_LIPOPROTEIN"/>
    <property type="match status" value="1"/>
</dbReference>
<keyword evidence="3" id="KW-1185">Reference proteome</keyword>
<sequence>MKYTVAFILTICVLIGCGQQEQLKAKIFERRDIKGNRLVIRYRYTVDDKVYIDSATVRNIVINSDSITVVIDPSNPGKSIPDIKN</sequence>
<protein>
    <recommendedName>
        <fullName evidence="1">DUF3592 domain-containing protein</fullName>
    </recommendedName>
</protein>
<organism evidence="2 3">
    <name type="scientific">Segetibacter aerophilus</name>
    <dbReference type="NCBI Taxonomy" id="670293"/>
    <lineage>
        <taxon>Bacteria</taxon>
        <taxon>Pseudomonadati</taxon>
        <taxon>Bacteroidota</taxon>
        <taxon>Chitinophagia</taxon>
        <taxon>Chitinophagales</taxon>
        <taxon>Chitinophagaceae</taxon>
        <taxon>Segetibacter</taxon>
    </lineage>
</organism>
<feature type="domain" description="DUF3592" evidence="1">
    <location>
        <begin position="30"/>
        <end position="80"/>
    </location>
</feature>
<dbReference type="EMBL" id="BJYT01000006">
    <property type="protein sequence ID" value="GEO09452.1"/>
    <property type="molecule type" value="Genomic_DNA"/>
</dbReference>
<proteinExistence type="predicted"/>
<evidence type="ECO:0000313" key="2">
    <source>
        <dbReference type="EMBL" id="GEO09452.1"/>
    </source>
</evidence>
<dbReference type="Pfam" id="PF12158">
    <property type="entry name" value="DUF3592"/>
    <property type="match status" value="1"/>
</dbReference>
<dbReference type="Proteomes" id="UP000321513">
    <property type="component" value="Unassembled WGS sequence"/>
</dbReference>
<evidence type="ECO:0000259" key="1">
    <source>
        <dbReference type="Pfam" id="PF12158"/>
    </source>
</evidence>
<dbReference type="InterPro" id="IPR021994">
    <property type="entry name" value="DUF3592"/>
</dbReference>
<evidence type="ECO:0000313" key="3">
    <source>
        <dbReference type="Proteomes" id="UP000321513"/>
    </source>
</evidence>
<dbReference type="AlphaFoldDB" id="A0A512BBY6"/>
<gene>
    <name evidence="2" type="ORF">SAE01_19480</name>
</gene>